<organism evidence="2 3">
    <name type="scientific">Phascolomyces articulosus</name>
    <dbReference type="NCBI Taxonomy" id="60185"/>
    <lineage>
        <taxon>Eukaryota</taxon>
        <taxon>Fungi</taxon>
        <taxon>Fungi incertae sedis</taxon>
        <taxon>Mucoromycota</taxon>
        <taxon>Mucoromycotina</taxon>
        <taxon>Mucoromycetes</taxon>
        <taxon>Mucorales</taxon>
        <taxon>Lichtheimiaceae</taxon>
        <taxon>Phascolomyces</taxon>
    </lineage>
</organism>
<evidence type="ECO:0000313" key="2">
    <source>
        <dbReference type="EMBL" id="KAI9270325.1"/>
    </source>
</evidence>
<dbReference type="EMBL" id="JAIXMP010000007">
    <property type="protein sequence ID" value="KAI9270325.1"/>
    <property type="molecule type" value="Genomic_DNA"/>
</dbReference>
<keyword evidence="3" id="KW-1185">Reference proteome</keyword>
<dbReference type="Proteomes" id="UP001209540">
    <property type="component" value="Unassembled WGS sequence"/>
</dbReference>
<protein>
    <submittedName>
        <fullName evidence="2">Uncharacterized protein</fullName>
    </submittedName>
</protein>
<gene>
    <name evidence="2" type="ORF">BDA99DRAFT_534434</name>
</gene>
<evidence type="ECO:0000256" key="1">
    <source>
        <dbReference type="SAM" id="SignalP"/>
    </source>
</evidence>
<reference evidence="2" key="1">
    <citation type="journal article" date="2022" name="IScience">
        <title>Evolution of zygomycete secretomes and the origins of terrestrial fungal ecologies.</title>
        <authorList>
            <person name="Chang Y."/>
            <person name="Wang Y."/>
            <person name="Mondo S."/>
            <person name="Ahrendt S."/>
            <person name="Andreopoulos W."/>
            <person name="Barry K."/>
            <person name="Beard J."/>
            <person name="Benny G.L."/>
            <person name="Blankenship S."/>
            <person name="Bonito G."/>
            <person name="Cuomo C."/>
            <person name="Desiro A."/>
            <person name="Gervers K.A."/>
            <person name="Hundley H."/>
            <person name="Kuo A."/>
            <person name="LaButti K."/>
            <person name="Lang B.F."/>
            <person name="Lipzen A."/>
            <person name="O'Donnell K."/>
            <person name="Pangilinan J."/>
            <person name="Reynolds N."/>
            <person name="Sandor L."/>
            <person name="Smith M.E."/>
            <person name="Tsang A."/>
            <person name="Grigoriev I.V."/>
            <person name="Stajich J.E."/>
            <person name="Spatafora J.W."/>
        </authorList>
    </citation>
    <scope>NUCLEOTIDE SEQUENCE</scope>
    <source>
        <strain evidence="2">RSA 2281</strain>
    </source>
</reference>
<name>A0AAD5K572_9FUNG</name>
<feature type="chain" id="PRO_5041914508" evidence="1">
    <location>
        <begin position="16"/>
        <end position="131"/>
    </location>
</feature>
<proteinExistence type="predicted"/>
<comment type="caution">
    <text evidence="2">The sequence shown here is derived from an EMBL/GenBank/DDBJ whole genome shotgun (WGS) entry which is preliminary data.</text>
</comment>
<reference evidence="2" key="2">
    <citation type="submission" date="2023-02" db="EMBL/GenBank/DDBJ databases">
        <authorList>
            <consortium name="DOE Joint Genome Institute"/>
            <person name="Mondo S.J."/>
            <person name="Chang Y."/>
            <person name="Wang Y."/>
            <person name="Ahrendt S."/>
            <person name="Andreopoulos W."/>
            <person name="Barry K."/>
            <person name="Beard J."/>
            <person name="Benny G.L."/>
            <person name="Blankenship S."/>
            <person name="Bonito G."/>
            <person name="Cuomo C."/>
            <person name="Desiro A."/>
            <person name="Gervers K.A."/>
            <person name="Hundley H."/>
            <person name="Kuo A."/>
            <person name="LaButti K."/>
            <person name="Lang B.F."/>
            <person name="Lipzen A."/>
            <person name="O'Donnell K."/>
            <person name="Pangilinan J."/>
            <person name="Reynolds N."/>
            <person name="Sandor L."/>
            <person name="Smith M.W."/>
            <person name="Tsang A."/>
            <person name="Grigoriev I.V."/>
            <person name="Stajich J.E."/>
            <person name="Spatafora J.W."/>
        </authorList>
    </citation>
    <scope>NUCLEOTIDE SEQUENCE</scope>
    <source>
        <strain evidence="2">RSA 2281</strain>
    </source>
</reference>
<accession>A0AAD5K572</accession>
<sequence length="131" mass="14533">MLVVWYVMVTAICNGMDCYVENLTASSIELVTNGPEHGIVTKLVFPKKRAVTSNDDNPGYVCNLEEEKDIDVDEQNKPDQFLIYLLGIGIPSLLQEVIIKFMTLDSSNAGPFLPVLSDWGTIRAYLTSEST</sequence>
<keyword evidence="1" id="KW-0732">Signal</keyword>
<evidence type="ECO:0000313" key="3">
    <source>
        <dbReference type="Proteomes" id="UP001209540"/>
    </source>
</evidence>
<dbReference type="AlphaFoldDB" id="A0AAD5K572"/>
<feature type="signal peptide" evidence="1">
    <location>
        <begin position="1"/>
        <end position="15"/>
    </location>
</feature>